<evidence type="ECO:0000256" key="7">
    <source>
        <dbReference type="ARBA" id="ARBA00022840"/>
    </source>
</evidence>
<keyword evidence="5" id="KW-0547">Nucleotide-binding</keyword>
<evidence type="ECO:0000256" key="6">
    <source>
        <dbReference type="ARBA" id="ARBA00022777"/>
    </source>
</evidence>
<keyword evidence="7" id="KW-0067">ATP-binding</keyword>
<evidence type="ECO:0000256" key="1">
    <source>
        <dbReference type="ARBA" id="ARBA00000085"/>
    </source>
</evidence>
<keyword evidence="9" id="KW-0472">Membrane</keyword>
<evidence type="ECO:0000256" key="2">
    <source>
        <dbReference type="ARBA" id="ARBA00012438"/>
    </source>
</evidence>
<dbReference type="InterPro" id="IPR050482">
    <property type="entry name" value="Sensor_HK_TwoCompSys"/>
</dbReference>
<dbReference type="InterPro" id="IPR036890">
    <property type="entry name" value="HATPase_C_sf"/>
</dbReference>
<keyword evidence="4" id="KW-0808">Transferase</keyword>
<feature type="transmembrane region" description="Helical" evidence="9">
    <location>
        <begin position="52"/>
        <end position="70"/>
    </location>
</feature>
<dbReference type="Pfam" id="PF07730">
    <property type="entry name" value="HisKA_3"/>
    <property type="match status" value="1"/>
</dbReference>
<dbReference type="SUPFAM" id="SSF55874">
    <property type="entry name" value="ATPase domain of HSP90 chaperone/DNA topoisomerase II/histidine kinase"/>
    <property type="match status" value="1"/>
</dbReference>
<evidence type="ECO:0000256" key="9">
    <source>
        <dbReference type="SAM" id="Phobius"/>
    </source>
</evidence>
<comment type="caution">
    <text evidence="11">The sequence shown here is derived from an EMBL/GenBank/DDBJ whole genome shotgun (WGS) entry which is preliminary data.</text>
</comment>
<keyword evidence="12" id="KW-1185">Reference proteome</keyword>
<accession>A0ABS4T5P6</accession>
<feature type="transmembrane region" description="Helical" evidence="9">
    <location>
        <begin position="110"/>
        <end position="135"/>
    </location>
</feature>
<keyword evidence="3" id="KW-0597">Phosphoprotein</keyword>
<feature type="domain" description="Signal transduction histidine kinase subgroup 3 dimerisation and phosphoacceptor" evidence="10">
    <location>
        <begin position="199"/>
        <end position="265"/>
    </location>
</feature>
<evidence type="ECO:0000259" key="10">
    <source>
        <dbReference type="Pfam" id="PF07730"/>
    </source>
</evidence>
<keyword evidence="9" id="KW-1133">Transmembrane helix</keyword>
<dbReference type="PANTHER" id="PTHR24421:SF10">
    <property type="entry name" value="NITRATE_NITRITE SENSOR PROTEIN NARQ"/>
    <property type="match status" value="1"/>
</dbReference>
<dbReference type="Gene3D" id="3.30.565.10">
    <property type="entry name" value="Histidine kinase-like ATPase, C-terminal domain"/>
    <property type="match status" value="1"/>
</dbReference>
<dbReference type="Gene3D" id="1.20.5.1930">
    <property type="match status" value="1"/>
</dbReference>
<evidence type="ECO:0000313" key="11">
    <source>
        <dbReference type="EMBL" id="MBP2319223.1"/>
    </source>
</evidence>
<feature type="transmembrane region" description="Helical" evidence="9">
    <location>
        <begin position="82"/>
        <end position="104"/>
    </location>
</feature>
<comment type="catalytic activity">
    <reaction evidence="1">
        <text>ATP + protein L-histidine = ADP + protein N-phospho-L-histidine.</text>
        <dbReference type="EC" id="2.7.13.3"/>
    </reaction>
</comment>
<proteinExistence type="predicted"/>
<dbReference type="InterPro" id="IPR011712">
    <property type="entry name" value="Sig_transdc_His_kin_sub3_dim/P"/>
</dbReference>
<dbReference type="EC" id="2.7.13.3" evidence="2"/>
<dbReference type="EMBL" id="JAGINX010000001">
    <property type="protein sequence ID" value="MBP2319223.1"/>
    <property type="molecule type" value="Genomic_DNA"/>
</dbReference>
<evidence type="ECO:0000256" key="5">
    <source>
        <dbReference type="ARBA" id="ARBA00022741"/>
    </source>
</evidence>
<keyword evidence="8" id="KW-0902">Two-component regulatory system</keyword>
<evidence type="ECO:0000256" key="4">
    <source>
        <dbReference type="ARBA" id="ARBA00022679"/>
    </source>
</evidence>
<dbReference type="GO" id="GO:0016301">
    <property type="term" value="F:kinase activity"/>
    <property type="evidence" value="ECO:0007669"/>
    <property type="project" value="UniProtKB-KW"/>
</dbReference>
<gene>
    <name evidence="11" type="ORF">JOF45_002242</name>
</gene>
<dbReference type="CDD" id="cd16917">
    <property type="entry name" value="HATPase_UhpB-NarQ-NarX-like"/>
    <property type="match status" value="1"/>
</dbReference>
<reference evidence="11 12" key="1">
    <citation type="submission" date="2021-03" db="EMBL/GenBank/DDBJ databases">
        <title>Sequencing the genomes of 1000 actinobacteria strains.</title>
        <authorList>
            <person name="Klenk H.-P."/>
        </authorList>
    </citation>
    <scope>NUCLEOTIDE SEQUENCE [LARGE SCALE GENOMIC DNA]</scope>
    <source>
        <strain evidence="11 12">DSM 12544</strain>
    </source>
</reference>
<feature type="transmembrane region" description="Helical" evidence="9">
    <location>
        <begin position="147"/>
        <end position="167"/>
    </location>
</feature>
<sequence>MLPRKRLHPTLRLLISALIVAVMIFIGLLVLVSAGMTSPAATDPETGEITDAGAITAFFGMLILLTLPWYRRAPLVPMIAGTVGALLLQTDPFVLAVGLTVWIVRCRSRWQWVVAGVGLAVIPISAVIHLVRLGAWPDEDYQQTGRVLVTCLTVICLGLVLGISLWARQRRSTQLAEADAQSAQHSSEQLTDELTRRREREDLAREVHDTLAGRLSGLSLQVGSLEQTSQRGDDQQMDEALRTTRRYADQALTDLRTLLASLRESGASSATPAQTPAGIPDLQDILDDAASSGLDIRPYILLDGYSSAPAALQRAILRITQEALTNALRHSADQVVRMSLTGDPQQGVRLGFGNRAGTASGFSGGSQTGLIGIRERAELLGGSMEVQHEGEEFTLTVFLPWGTEEGVSAAPEGAGR</sequence>
<organism evidence="11 12">
    <name type="scientific">Nesterenkonia lacusekhoensis</name>
    <dbReference type="NCBI Taxonomy" id="150832"/>
    <lineage>
        <taxon>Bacteria</taxon>
        <taxon>Bacillati</taxon>
        <taxon>Actinomycetota</taxon>
        <taxon>Actinomycetes</taxon>
        <taxon>Micrococcales</taxon>
        <taxon>Micrococcaceae</taxon>
        <taxon>Nesterenkonia</taxon>
    </lineage>
</organism>
<dbReference type="PANTHER" id="PTHR24421">
    <property type="entry name" value="NITRATE/NITRITE SENSOR PROTEIN NARX-RELATED"/>
    <property type="match status" value="1"/>
</dbReference>
<evidence type="ECO:0000256" key="8">
    <source>
        <dbReference type="ARBA" id="ARBA00023012"/>
    </source>
</evidence>
<dbReference type="RefSeq" id="WP_210049991.1">
    <property type="nucleotide sequence ID" value="NZ_JAGINX010000001.1"/>
</dbReference>
<dbReference type="Proteomes" id="UP001519331">
    <property type="component" value="Unassembled WGS sequence"/>
</dbReference>
<keyword evidence="6 11" id="KW-0418">Kinase</keyword>
<protein>
    <recommendedName>
        <fullName evidence="2">histidine kinase</fullName>
        <ecNumber evidence="2">2.7.13.3</ecNumber>
    </recommendedName>
</protein>
<keyword evidence="9" id="KW-0812">Transmembrane</keyword>
<evidence type="ECO:0000313" key="12">
    <source>
        <dbReference type="Proteomes" id="UP001519331"/>
    </source>
</evidence>
<evidence type="ECO:0000256" key="3">
    <source>
        <dbReference type="ARBA" id="ARBA00022553"/>
    </source>
</evidence>
<feature type="transmembrane region" description="Helical" evidence="9">
    <location>
        <begin position="12"/>
        <end position="32"/>
    </location>
</feature>
<name>A0ABS4T5P6_9MICC</name>